<organism evidence="2 3">
    <name type="scientific">Algoriella xinjiangensis</name>
    <dbReference type="NCBI Taxonomy" id="684065"/>
    <lineage>
        <taxon>Bacteria</taxon>
        <taxon>Pseudomonadati</taxon>
        <taxon>Bacteroidota</taxon>
        <taxon>Flavobacteriia</taxon>
        <taxon>Flavobacteriales</taxon>
        <taxon>Weeksellaceae</taxon>
        <taxon>Algoriella</taxon>
    </lineage>
</organism>
<dbReference type="Gene3D" id="1.25.40.390">
    <property type="match status" value="1"/>
</dbReference>
<keyword evidence="3" id="KW-1185">Reference proteome</keyword>
<proteinExistence type="predicted"/>
<dbReference type="STRING" id="684065.SAMN05421738_101179"/>
<dbReference type="InterPro" id="IPR011990">
    <property type="entry name" value="TPR-like_helical_dom_sf"/>
</dbReference>
<dbReference type="InterPro" id="IPR033985">
    <property type="entry name" value="SusD-like_N"/>
</dbReference>
<feature type="domain" description="SusD-like N-terminal" evidence="1">
    <location>
        <begin position="24"/>
        <end position="232"/>
    </location>
</feature>
<reference evidence="3" key="1">
    <citation type="submission" date="2016-10" db="EMBL/GenBank/DDBJ databases">
        <authorList>
            <person name="Varghese N."/>
            <person name="Submissions S."/>
        </authorList>
    </citation>
    <scope>NUCLEOTIDE SEQUENCE [LARGE SCALE GENOMIC DNA]</scope>
    <source>
        <strain evidence="3">XJ109</strain>
    </source>
</reference>
<dbReference type="GO" id="GO:0009279">
    <property type="term" value="C:cell outer membrane"/>
    <property type="evidence" value="ECO:0007669"/>
    <property type="project" value="UniProtKB-SubCell"/>
</dbReference>
<dbReference type="EMBL" id="FOUZ01000001">
    <property type="protein sequence ID" value="SFM62950.1"/>
    <property type="molecule type" value="Genomic_DNA"/>
</dbReference>
<dbReference type="PROSITE" id="PS51257">
    <property type="entry name" value="PROKAR_LIPOPROTEIN"/>
    <property type="match status" value="1"/>
</dbReference>
<protein>
    <submittedName>
        <fullName evidence="2">SusD family protein</fullName>
    </submittedName>
</protein>
<dbReference type="SUPFAM" id="SSF48452">
    <property type="entry name" value="TPR-like"/>
    <property type="match status" value="1"/>
</dbReference>
<dbReference type="AlphaFoldDB" id="A0A1I4SF45"/>
<sequence>MKTKSYIKILGVSLLLLTTYSCDEYLDVNSPSNISEVEVYNDVDYTYSALIGIYNQLAGDNGYGNRISSIFGMAADDFKTSGDYSCNDRRGISMYESCATNPELDKPFRQLYTGIERANLLIFNIPNSTVYKTGSDSDKALMDRYYGEALTLRAQYYYELIRNFGDVPFQDKPSSQYEHIFLPKTDRDEVYEVLLSDLEKAAKVIPWRAESGDPTTRITKGFVKGLRARIALARAGYSLRRNPVEMKKGTNDKLYYQIARDETFDIIQNRGSHNLNPNYEDVFRAMHEGRMDNTNEMIFQVGAFGGNARTDSKLGYYNGLRHNNASKWNGGGGVSALPTYFYEFDKYDQRRDVTINVFEINADDLTQVVRIDALTDGKFRKSWTKVTGPSQNLGINWPILRFADVLLMFAEAEN</sequence>
<gene>
    <name evidence="2" type="ORF">SAMN05421738_101179</name>
</gene>
<evidence type="ECO:0000313" key="2">
    <source>
        <dbReference type="EMBL" id="SFM62950.1"/>
    </source>
</evidence>
<evidence type="ECO:0000259" key="1">
    <source>
        <dbReference type="Pfam" id="PF14322"/>
    </source>
</evidence>
<evidence type="ECO:0000313" key="3">
    <source>
        <dbReference type="Proteomes" id="UP000199149"/>
    </source>
</evidence>
<dbReference type="Pfam" id="PF14322">
    <property type="entry name" value="SusD-like_3"/>
    <property type="match status" value="1"/>
</dbReference>
<accession>A0A1I4SF45</accession>
<dbReference type="Proteomes" id="UP000199149">
    <property type="component" value="Unassembled WGS sequence"/>
</dbReference>
<name>A0A1I4SF45_9FLAO</name>